<reference evidence="1 2" key="1">
    <citation type="submission" date="2021-03" db="EMBL/GenBank/DDBJ databases">
        <title>Complete Genome Sequences of Two Lysobacter Strains Isolated from Sea Water (Lysobacter caseinilyticus) and Soil (Lysobacter helvus) in South Korea.</title>
        <authorList>
            <person name="Watanabe Y."/>
            <person name="Arakawa K."/>
        </authorList>
    </citation>
    <scope>NUCLEOTIDE SEQUENCE [LARGE SCALE GENOMIC DNA]</scope>
    <source>
        <strain evidence="1 2">KVB24</strain>
    </source>
</reference>
<dbReference type="RefSeq" id="WP_213435527.1">
    <property type="nucleotide sequence ID" value="NZ_AP024545.1"/>
</dbReference>
<sequence>MSLRTLLLIGVLAVFGAWWFSRPSEAPAPIDGASVQCPQPPHVIAGEAPLQSPVPAGFDEIRLQPATLHPLAGFSLDARVLSREDYSMGREADLSPTDLALGWGRMRDDAVLDKLDISQSGRWYHYRWRDNPPIAPAEIIRSSANMHMIPADAAAAAQLKRVREGDRVRIDGWLVQAQAPDGWHWSSSLSREDSGNGACELVYVCSIVRE</sequence>
<organism evidence="1 2">
    <name type="scientific">Noviluteimonas caseinilytica</name>
    <dbReference type="NCBI Taxonomy" id="2675101"/>
    <lineage>
        <taxon>Bacteria</taxon>
        <taxon>Pseudomonadati</taxon>
        <taxon>Pseudomonadota</taxon>
        <taxon>Gammaproteobacteria</taxon>
        <taxon>Lysobacterales</taxon>
        <taxon>Lysobacteraceae</taxon>
        <taxon>Noviluteimonas</taxon>
    </lineage>
</organism>
<accession>A0ABM7Q2W5</accession>
<evidence type="ECO:0000313" key="2">
    <source>
        <dbReference type="Proteomes" id="UP000681317"/>
    </source>
</evidence>
<keyword evidence="2" id="KW-1185">Reference proteome</keyword>
<protein>
    <recommendedName>
        <fullName evidence="3">SH3 domain-containing protein</fullName>
    </recommendedName>
</protein>
<gene>
    <name evidence="1" type="ORF">LYSCAS_05630</name>
</gene>
<evidence type="ECO:0000313" key="1">
    <source>
        <dbReference type="EMBL" id="BCT91539.1"/>
    </source>
</evidence>
<proteinExistence type="predicted"/>
<dbReference type="EMBL" id="AP024545">
    <property type="protein sequence ID" value="BCT91539.1"/>
    <property type="molecule type" value="Genomic_DNA"/>
</dbReference>
<dbReference type="Proteomes" id="UP000681317">
    <property type="component" value="Chromosome"/>
</dbReference>
<evidence type="ECO:0008006" key="3">
    <source>
        <dbReference type="Google" id="ProtNLM"/>
    </source>
</evidence>
<name>A0ABM7Q2W5_9GAMM</name>